<dbReference type="SUPFAM" id="SSF52540">
    <property type="entry name" value="P-loop containing nucleoside triphosphate hydrolases"/>
    <property type="match status" value="2"/>
</dbReference>
<keyword evidence="1" id="KW-0004">4Fe-4S</keyword>
<keyword evidence="3" id="KW-0547">Nucleotide-binding</keyword>
<dbReference type="Gene3D" id="3.40.50.300">
    <property type="entry name" value="P-loop containing nucleotide triphosphate hydrolases"/>
    <property type="match status" value="2"/>
</dbReference>
<dbReference type="GO" id="GO:0005524">
    <property type="term" value="F:ATP binding"/>
    <property type="evidence" value="ECO:0007669"/>
    <property type="project" value="UniProtKB-KW"/>
</dbReference>
<evidence type="ECO:0000313" key="17">
    <source>
        <dbReference type="Proteomes" id="UP000034410"/>
    </source>
</evidence>
<evidence type="ECO:0000256" key="5">
    <source>
        <dbReference type="ARBA" id="ARBA00022801"/>
    </source>
</evidence>
<evidence type="ECO:0000256" key="2">
    <source>
        <dbReference type="ARBA" id="ARBA00022723"/>
    </source>
</evidence>
<dbReference type="PANTHER" id="PTHR11472">
    <property type="entry name" value="DNA REPAIR DEAD HELICASE RAD3/XP-D SUBFAMILY MEMBER"/>
    <property type="match status" value="1"/>
</dbReference>
<accession>A0A0F7JYQ3</accession>
<organism evidence="16 17">
    <name type="scientific">Sedimenticola thiotaurini</name>
    <dbReference type="NCBI Taxonomy" id="1543721"/>
    <lineage>
        <taxon>Bacteria</taxon>
        <taxon>Pseudomonadati</taxon>
        <taxon>Pseudomonadota</taxon>
        <taxon>Gammaproteobacteria</taxon>
        <taxon>Chromatiales</taxon>
        <taxon>Sedimenticolaceae</taxon>
        <taxon>Sedimenticola</taxon>
    </lineage>
</organism>
<evidence type="ECO:0000256" key="10">
    <source>
        <dbReference type="ARBA" id="ARBA00023125"/>
    </source>
</evidence>
<name>A0A0F7JYQ3_9GAMM</name>
<dbReference type="InterPro" id="IPR014013">
    <property type="entry name" value="Helic_SF1/SF2_ATP-bd_DinG/Rad3"/>
</dbReference>
<evidence type="ECO:0000256" key="14">
    <source>
        <dbReference type="SAM" id="MobiDB-lite"/>
    </source>
</evidence>
<keyword evidence="6 16" id="KW-0347">Helicase</keyword>
<keyword evidence="11" id="KW-0234">DNA repair</keyword>
<dbReference type="OrthoDB" id="9765586at2"/>
<evidence type="ECO:0000256" key="13">
    <source>
        <dbReference type="ARBA" id="ARBA00038058"/>
    </source>
</evidence>
<reference evidence="16 17" key="1">
    <citation type="journal article" date="2015" name="Genome Announc.">
        <title>Complete Genome Sequence of Sedimenticola thiotaurini Strain SIP-G1, a Polyphosphate- and Polyhydroxyalkanoate-Accumulating Sulfur-Oxidizing Gammaproteobacterium Isolated from Salt Marsh Sediments.</title>
        <authorList>
            <person name="Flood B.E."/>
            <person name="Jones D.S."/>
            <person name="Bailey J.V."/>
        </authorList>
    </citation>
    <scope>NUCLEOTIDE SEQUENCE [LARGE SCALE GENOMIC DNA]</scope>
    <source>
        <strain evidence="16 17">SIP-G1</strain>
    </source>
</reference>
<comment type="similarity">
    <text evidence="13">Belongs to the helicase family. DinG subfamily.</text>
</comment>
<dbReference type="PROSITE" id="PS51193">
    <property type="entry name" value="HELICASE_ATP_BIND_2"/>
    <property type="match status" value="1"/>
</dbReference>
<dbReference type="InterPro" id="IPR010614">
    <property type="entry name" value="RAD3-like_helicase_DEAD"/>
</dbReference>
<keyword evidence="2" id="KW-0479">Metal-binding</keyword>
<dbReference type="Proteomes" id="UP000034410">
    <property type="component" value="Chromosome"/>
</dbReference>
<keyword evidence="4" id="KW-0227">DNA damage</keyword>
<dbReference type="PATRIC" id="fig|1543721.4.peg.1005"/>
<evidence type="ECO:0000313" key="16">
    <source>
        <dbReference type="EMBL" id="AKH19788.1"/>
    </source>
</evidence>
<dbReference type="GO" id="GO:0046872">
    <property type="term" value="F:metal ion binding"/>
    <property type="evidence" value="ECO:0007669"/>
    <property type="project" value="UniProtKB-KW"/>
</dbReference>
<evidence type="ECO:0000256" key="3">
    <source>
        <dbReference type="ARBA" id="ARBA00022741"/>
    </source>
</evidence>
<dbReference type="InterPro" id="IPR045028">
    <property type="entry name" value="DinG/Rad3-like"/>
</dbReference>
<dbReference type="InterPro" id="IPR006555">
    <property type="entry name" value="ATP-dep_Helicase_C"/>
</dbReference>
<dbReference type="InterPro" id="IPR006554">
    <property type="entry name" value="Helicase-like_DEXD_c2"/>
</dbReference>
<gene>
    <name evidence="16" type="ORF">AAY24_04790</name>
</gene>
<feature type="region of interest" description="Disordered" evidence="14">
    <location>
        <begin position="20"/>
        <end position="42"/>
    </location>
</feature>
<evidence type="ECO:0000256" key="11">
    <source>
        <dbReference type="ARBA" id="ARBA00023204"/>
    </source>
</evidence>
<dbReference type="SMART" id="SM00491">
    <property type="entry name" value="HELICc2"/>
    <property type="match status" value="1"/>
</dbReference>
<dbReference type="Pfam" id="PF13307">
    <property type="entry name" value="Helicase_C_2"/>
    <property type="match status" value="1"/>
</dbReference>
<dbReference type="GO" id="GO:0006281">
    <property type="term" value="P:DNA repair"/>
    <property type="evidence" value="ECO:0007669"/>
    <property type="project" value="UniProtKB-KW"/>
</dbReference>
<dbReference type="GO" id="GO:0003677">
    <property type="term" value="F:DNA binding"/>
    <property type="evidence" value="ECO:0007669"/>
    <property type="project" value="UniProtKB-KW"/>
</dbReference>
<dbReference type="GO" id="GO:0051539">
    <property type="term" value="F:4 iron, 4 sulfur cluster binding"/>
    <property type="evidence" value="ECO:0007669"/>
    <property type="project" value="UniProtKB-KW"/>
</dbReference>
<evidence type="ECO:0000256" key="7">
    <source>
        <dbReference type="ARBA" id="ARBA00022840"/>
    </source>
</evidence>
<dbReference type="EMBL" id="CP011412">
    <property type="protein sequence ID" value="AKH19788.1"/>
    <property type="molecule type" value="Genomic_DNA"/>
</dbReference>
<dbReference type="PANTHER" id="PTHR11472:SF34">
    <property type="entry name" value="REGULATOR OF TELOMERE ELONGATION HELICASE 1"/>
    <property type="match status" value="1"/>
</dbReference>
<evidence type="ECO:0000256" key="6">
    <source>
        <dbReference type="ARBA" id="ARBA00022806"/>
    </source>
</evidence>
<feature type="domain" description="Helicase ATP-binding" evidence="15">
    <location>
        <begin position="171"/>
        <end position="449"/>
    </location>
</feature>
<dbReference type="KEGG" id="seds:AAY24_04790"/>
<evidence type="ECO:0000259" key="15">
    <source>
        <dbReference type="PROSITE" id="PS51193"/>
    </source>
</evidence>
<dbReference type="GO" id="GO:0016818">
    <property type="term" value="F:hydrolase activity, acting on acid anhydrides, in phosphorus-containing anhydrides"/>
    <property type="evidence" value="ECO:0007669"/>
    <property type="project" value="InterPro"/>
</dbReference>
<dbReference type="Pfam" id="PF06733">
    <property type="entry name" value="DEAD_2"/>
    <property type="match status" value="1"/>
</dbReference>
<dbReference type="SMART" id="SM00488">
    <property type="entry name" value="DEXDc2"/>
    <property type="match status" value="1"/>
</dbReference>
<protein>
    <submittedName>
        <fullName evidence="16">ATP-dependent DNA helicase</fullName>
    </submittedName>
</protein>
<keyword evidence="9" id="KW-0411">Iron-sulfur</keyword>
<feature type="compositionally biased region" description="Basic and acidic residues" evidence="14">
    <location>
        <begin position="30"/>
        <end position="42"/>
    </location>
</feature>
<keyword evidence="7" id="KW-0067">ATP-binding</keyword>
<proteinExistence type="inferred from homology"/>
<keyword evidence="8" id="KW-0408">Iron</keyword>
<keyword evidence="12" id="KW-0413">Isomerase</keyword>
<evidence type="ECO:0000256" key="12">
    <source>
        <dbReference type="ARBA" id="ARBA00023235"/>
    </source>
</evidence>
<keyword evidence="10" id="KW-0238">DNA-binding</keyword>
<evidence type="ECO:0000256" key="9">
    <source>
        <dbReference type="ARBA" id="ARBA00023014"/>
    </source>
</evidence>
<keyword evidence="17" id="KW-1185">Reference proteome</keyword>
<sequence>MRVAVKSLCEFAARRGDLDHRYTPSPTAREGIEGHGRVQKGREPGYQAEYPLSGTCEGLELVGRADGYDATTGYIEEIKTHRGSLERLPEAQQALHWAQLKVYGALLCAARSLDSIELRLTYFDLDRERQTTLTERASAEALWQALQSLCRVYAAWAVREQAHRERRDRALAGLRFPFDDFRPGQRQLAEQAYRSICTGQSVMLQAPTGIGKTLGTLFPALMAMARRPLDRLFYLTPRNTGRRLAVAGVERIRQRQDRPLPLRVLVLASREQSCEHPQLACHGESCPLARGFFDKLVAARDAAVADTGILDEARLRAIALDYELCPYYLAQEMARWCDLVIADVNRYFDQQAILHALTKQNGWRVGLLVDEAHNLVDRARGMYSTELQQQRLLALKRQTHPALKRPFTRLARAWSDTLAKQGLSRIDKARGDRQQQLEALPAGLLGAAHGAVAAISDFLSEHPADADLQQLLFELLGFLRLSELFDDHSLCSLSLPRRGRGCLAISNLIPADFLAPRFDSADSSLLFSATLRPADYHQQLLGLPDTVRWLDVDSPFHQQQLQVRLETGISTRLQHRQDSVEPIVQLIAAQFQRKPGNYLAYFSSFAYLEAIHERFQTAFPHIPGWRQQPGMSDQARNDFIHQFREAGQGVGFAVLGGAFAEGIDLPGSRLIGVFIATLGLPPFDPWHRVLSDRLQQRYGKGYDYTYLYPGLQKVSQAAGRVIRGPDDTGVVVLIDDRYADPRVQQLLPDWWGLPHPSDSRT</sequence>
<dbReference type="AlphaFoldDB" id="A0A0F7JYQ3"/>
<keyword evidence="5" id="KW-0378">Hydrolase</keyword>
<evidence type="ECO:0000256" key="4">
    <source>
        <dbReference type="ARBA" id="ARBA00022763"/>
    </source>
</evidence>
<evidence type="ECO:0000256" key="1">
    <source>
        <dbReference type="ARBA" id="ARBA00022485"/>
    </source>
</evidence>
<evidence type="ECO:0000256" key="8">
    <source>
        <dbReference type="ARBA" id="ARBA00023004"/>
    </source>
</evidence>
<dbReference type="InterPro" id="IPR027417">
    <property type="entry name" value="P-loop_NTPase"/>
</dbReference>
<dbReference type="GO" id="GO:0003678">
    <property type="term" value="F:DNA helicase activity"/>
    <property type="evidence" value="ECO:0007669"/>
    <property type="project" value="InterPro"/>
</dbReference>